<dbReference type="PANTHER" id="PTHR42736:SF1">
    <property type="entry name" value="PROTEIN-GLUTAMINE GAMMA-GLUTAMYLTRANSFERASE"/>
    <property type="match status" value="1"/>
</dbReference>
<evidence type="ECO:0000259" key="2">
    <source>
        <dbReference type="SMART" id="SM00460"/>
    </source>
</evidence>
<feature type="compositionally biased region" description="Acidic residues" evidence="1">
    <location>
        <begin position="388"/>
        <end position="400"/>
    </location>
</feature>
<dbReference type="STRING" id="890420.SAMN05216226_110102"/>
<dbReference type="RefSeq" id="WP_092703070.1">
    <property type="nucleotide sequence ID" value="NZ_FNFC01000010.1"/>
</dbReference>
<dbReference type="AlphaFoldDB" id="A0A1G8X4U0"/>
<organism evidence="3 4">
    <name type="scientific">Halovenus aranensis</name>
    <dbReference type="NCBI Taxonomy" id="890420"/>
    <lineage>
        <taxon>Archaea</taxon>
        <taxon>Methanobacteriati</taxon>
        <taxon>Methanobacteriota</taxon>
        <taxon>Stenosarchaea group</taxon>
        <taxon>Halobacteria</taxon>
        <taxon>Halobacteriales</taxon>
        <taxon>Haloarculaceae</taxon>
        <taxon>Halovenus</taxon>
    </lineage>
</organism>
<dbReference type="InterPro" id="IPR038765">
    <property type="entry name" value="Papain-like_cys_pep_sf"/>
</dbReference>
<feature type="domain" description="Transglutaminase-like" evidence="2">
    <location>
        <begin position="277"/>
        <end position="347"/>
    </location>
</feature>
<accession>A0A1G8X4U0</accession>
<dbReference type="SUPFAM" id="SSF54001">
    <property type="entry name" value="Cysteine proteinases"/>
    <property type="match status" value="1"/>
</dbReference>
<dbReference type="EMBL" id="FNFC01000010">
    <property type="protein sequence ID" value="SDJ85377.1"/>
    <property type="molecule type" value="Genomic_DNA"/>
</dbReference>
<keyword evidence="3" id="KW-0378">Hydrolase</keyword>
<protein>
    <submittedName>
        <fullName evidence="3">Transglutaminase-like enzyme, putative cysteine protease</fullName>
    </submittedName>
</protein>
<keyword evidence="3" id="KW-0645">Protease</keyword>
<evidence type="ECO:0000313" key="3">
    <source>
        <dbReference type="EMBL" id="SDJ85377.1"/>
    </source>
</evidence>
<dbReference type="PANTHER" id="PTHR42736">
    <property type="entry name" value="PROTEIN-GLUTAMINE GAMMA-GLUTAMYLTRANSFERASE"/>
    <property type="match status" value="1"/>
</dbReference>
<dbReference type="Pfam" id="PF11992">
    <property type="entry name" value="TgpA_N"/>
    <property type="match status" value="1"/>
</dbReference>
<dbReference type="InterPro" id="IPR021878">
    <property type="entry name" value="TgpA_N"/>
</dbReference>
<dbReference type="Pfam" id="PF13559">
    <property type="entry name" value="DUF4129"/>
    <property type="match status" value="1"/>
</dbReference>
<feature type="region of interest" description="Disordered" evidence="1">
    <location>
        <begin position="362"/>
        <end position="401"/>
    </location>
</feature>
<feature type="compositionally biased region" description="Acidic residues" evidence="1">
    <location>
        <begin position="362"/>
        <end position="371"/>
    </location>
</feature>
<dbReference type="Gene3D" id="3.10.620.30">
    <property type="match status" value="1"/>
</dbReference>
<evidence type="ECO:0000256" key="1">
    <source>
        <dbReference type="SAM" id="MobiDB-lite"/>
    </source>
</evidence>
<evidence type="ECO:0000313" key="4">
    <source>
        <dbReference type="Proteomes" id="UP000198856"/>
    </source>
</evidence>
<dbReference type="GO" id="GO:0006508">
    <property type="term" value="P:proteolysis"/>
    <property type="evidence" value="ECO:0007669"/>
    <property type="project" value="UniProtKB-KW"/>
</dbReference>
<dbReference type="GO" id="GO:0008233">
    <property type="term" value="F:peptidase activity"/>
    <property type="evidence" value="ECO:0007669"/>
    <property type="project" value="UniProtKB-KW"/>
</dbReference>
<dbReference type="InterPro" id="IPR025403">
    <property type="entry name" value="TgpA-like_C"/>
</dbReference>
<reference evidence="3 4" key="1">
    <citation type="submission" date="2016-10" db="EMBL/GenBank/DDBJ databases">
        <authorList>
            <person name="de Groot N.N."/>
        </authorList>
    </citation>
    <scope>NUCLEOTIDE SEQUENCE [LARGE SCALE GENOMIC DNA]</scope>
    <source>
        <strain evidence="3 4">IBRC-M10015</strain>
    </source>
</reference>
<name>A0A1G8X4U0_9EURY</name>
<dbReference type="OrthoDB" id="18481at2157"/>
<sequence length="906" mass="94312">MPTDDTPETTRSRARIALVAGCVLTAVLAALLAPGLAAGDIAGTPIDSILPGEPFKGSGAGDGGFGALNPGDETGVGGDTGLDRDTFASNDTAVHFEVESSEPAYWRTGSYDTYTGGGWERTTESTAYEPPLSPAGLTNGTVEFDLTLEQPATAIPTVWQPRRIEGVDGLEVTDGGAIRATEAVDAGTTITGVSRSQVNDVNVLRAAGEDYPAELAERYTQLPGDTPERVERFTEELTTDDETPYDTATTIQQWLRSQKEYSLQADEQSGNIADTFIFEMEAGYCEYFATAMTTMLRSQDIPARYVVGYSTGQPVGENSYEVRGMNAHAWVEAYFPDVGWVKFDPTPGGSRLDSQSDVLEEELGEDVDLEEPGSPGETFEPGSVTQETEPDDPEDDESDGQFDISLNRTAVPGLPVSVEVTNNGEFVSDIVVTVNGERIGTTDEDGAVTFTVPDTEELRISASILDVSDDGNLTARSVSTAPLATGRLFSNAAGDALSRVQNITNGTSLPGPESNTTVAVERDASLSLAGDIRPAQNVSVSVTVGGVAIPDATVTLDGAPVGTTDASGRATVTLPDSPGNATLAAERGSISGQRTVTIPGLDLTVSTGAVPLPFAPATATVTAGDDPVAGAPVMVDGEQVATTGPDGTADIRLSIGPSATVEASRYGLTDSATVDGLLRNAALVGGGLAVVVSVPAVLVYRRDLSARRTAAAITQAAERALVATPLALLWGVRRGTALVAAVPPRLKQTAAYLRDAVRGRVSLGELKAAFVAWLATKRGRAGAVGTAAESERVDISGGIQRAWAEFLTRLSVEDPGAYTPRELAVHAVEEDGHPAEAVQALLTAFRAVEYGSQPPKAHLDRAERALDRLGEPTTQAPESVSTDGGQDGHSPETVHPGQPDGDGGTE</sequence>
<dbReference type="Proteomes" id="UP000198856">
    <property type="component" value="Unassembled WGS sequence"/>
</dbReference>
<gene>
    <name evidence="3" type="ORF">SAMN05216226_110102</name>
</gene>
<feature type="region of interest" description="Disordered" evidence="1">
    <location>
        <begin position="862"/>
        <end position="906"/>
    </location>
</feature>
<dbReference type="SMART" id="SM00460">
    <property type="entry name" value="TGc"/>
    <property type="match status" value="1"/>
</dbReference>
<proteinExistence type="predicted"/>
<keyword evidence="4" id="KW-1185">Reference proteome</keyword>
<dbReference type="InterPro" id="IPR052901">
    <property type="entry name" value="Bact_TGase-like"/>
</dbReference>
<dbReference type="Pfam" id="PF01841">
    <property type="entry name" value="Transglut_core"/>
    <property type="match status" value="1"/>
</dbReference>
<feature type="region of interest" description="Disordered" evidence="1">
    <location>
        <begin position="53"/>
        <end position="86"/>
    </location>
</feature>
<dbReference type="InterPro" id="IPR002931">
    <property type="entry name" value="Transglutaminase-like"/>
</dbReference>
<feature type="compositionally biased region" description="Polar residues" evidence="1">
    <location>
        <begin position="872"/>
        <end position="884"/>
    </location>
</feature>